<sequence length="352" mass="39136">MAVAVEVRRLRKCFGSGQAPVVDDISFQLPAGGVTALLGPSGGGKTTLLRMIAGLEAPTSGEVIIDERPVNHLPPQQREIGFVFQSYALFQHMNVFENIAFGLKMKGWTKRAIEERVHELVAVTGITGLERRYPSQLSGGQQQRVAFARALAPKPRLLLLDEPFAAVDAQIRKELRLWLRQLHDEIPVTSIFVTHDQQEALELADRVAVIQRGKLEQLGTPQEIYEHPATPFVGCFIGDGNWFRLVVRDDFASVGRWRFSVPSFADGEQVDMLIRPEDVLVHPETDVRERGAFNRGRVVSSVFLGQDMRLDLLLDEGLRVTALLPKESGQSLCTGERVIVGVKGGKWFPVIE</sequence>
<dbReference type="AlphaFoldDB" id="B0THG2"/>
<dbReference type="EMBL" id="CP000930">
    <property type="protein sequence ID" value="ABZ83400.1"/>
    <property type="molecule type" value="Genomic_DNA"/>
</dbReference>
<evidence type="ECO:0000313" key="7">
    <source>
        <dbReference type="Proteomes" id="UP000008550"/>
    </source>
</evidence>
<keyword evidence="2" id="KW-0547">Nucleotide-binding</keyword>
<dbReference type="PROSITE" id="PS50893">
    <property type="entry name" value="ABC_TRANSPORTER_2"/>
    <property type="match status" value="1"/>
</dbReference>
<dbReference type="InterPro" id="IPR017871">
    <property type="entry name" value="ABC_transporter-like_CS"/>
</dbReference>
<dbReference type="InterPro" id="IPR008995">
    <property type="entry name" value="Mo/tungstate-bd_C_term_dom"/>
</dbReference>
<keyword evidence="7" id="KW-1185">Reference proteome</keyword>
<dbReference type="InterPro" id="IPR050093">
    <property type="entry name" value="ABC_SmlMolc_Importer"/>
</dbReference>
<dbReference type="PANTHER" id="PTHR42781:SF4">
    <property type="entry name" value="SPERMIDINE_PUTRESCINE IMPORT ATP-BINDING PROTEIN POTA"/>
    <property type="match status" value="1"/>
</dbReference>
<keyword evidence="3 6" id="KW-0067">ATP-binding</keyword>
<evidence type="ECO:0000256" key="4">
    <source>
        <dbReference type="ARBA" id="ARBA00066388"/>
    </source>
</evidence>
<reference evidence="6 7" key="1">
    <citation type="journal article" date="2008" name="J. Bacteriol.">
        <title>The genome of Heliobacterium modesticaldum, a phototrophic representative of the Firmicutes containing the simplest photosynthetic apparatus.</title>
        <authorList>
            <person name="Sattley W.M."/>
            <person name="Madigan M.T."/>
            <person name="Swingley W.D."/>
            <person name="Cheung P.C."/>
            <person name="Clocksin K.M."/>
            <person name="Conrad A.L."/>
            <person name="Dejesa L.C."/>
            <person name="Honchak B.M."/>
            <person name="Jung D.O."/>
            <person name="Karbach L.E."/>
            <person name="Kurdoglu A."/>
            <person name="Lahiri S."/>
            <person name="Mastrian S.D."/>
            <person name="Page L.E."/>
            <person name="Taylor H.L."/>
            <person name="Wang Z.T."/>
            <person name="Raymond J."/>
            <person name="Chen M."/>
            <person name="Blankenship R.E."/>
            <person name="Touchman J.W."/>
        </authorList>
    </citation>
    <scope>NUCLEOTIDE SEQUENCE [LARGE SCALE GENOMIC DNA]</scope>
    <source>
        <strain evidence="7">ATCC 51547 / Ice1</strain>
    </source>
</reference>
<protein>
    <recommendedName>
        <fullName evidence="4">ABC-type quaternary amine transporter</fullName>
        <ecNumber evidence="4">7.6.2.9</ecNumber>
    </recommendedName>
</protein>
<dbReference type="Pfam" id="PF00005">
    <property type="entry name" value="ABC_tran"/>
    <property type="match status" value="1"/>
</dbReference>
<dbReference type="Gene3D" id="3.40.50.300">
    <property type="entry name" value="P-loop containing nucleotide triphosphate hydrolases"/>
    <property type="match status" value="1"/>
</dbReference>
<dbReference type="SUPFAM" id="SSF50331">
    <property type="entry name" value="MOP-like"/>
    <property type="match status" value="1"/>
</dbReference>
<gene>
    <name evidence="6" type="primary">cysA</name>
    <name evidence="6" type="ORF">HM1_1174</name>
</gene>
<evidence type="ECO:0000256" key="2">
    <source>
        <dbReference type="ARBA" id="ARBA00022741"/>
    </source>
</evidence>
<dbReference type="Proteomes" id="UP000008550">
    <property type="component" value="Chromosome"/>
</dbReference>
<feature type="domain" description="ABC transporter" evidence="5">
    <location>
        <begin position="5"/>
        <end position="237"/>
    </location>
</feature>
<dbReference type="STRING" id="498761.HM1_1174"/>
<name>B0THG2_HELMI</name>
<keyword evidence="1" id="KW-0813">Transport</keyword>
<evidence type="ECO:0000313" key="6">
    <source>
        <dbReference type="EMBL" id="ABZ83400.1"/>
    </source>
</evidence>
<dbReference type="EC" id="7.6.2.9" evidence="4"/>
<evidence type="ECO:0000256" key="1">
    <source>
        <dbReference type="ARBA" id="ARBA00022448"/>
    </source>
</evidence>
<proteinExistence type="predicted"/>
<dbReference type="GO" id="GO:0016887">
    <property type="term" value="F:ATP hydrolysis activity"/>
    <property type="evidence" value="ECO:0007669"/>
    <property type="project" value="InterPro"/>
</dbReference>
<evidence type="ECO:0000259" key="5">
    <source>
        <dbReference type="PROSITE" id="PS50893"/>
    </source>
</evidence>
<dbReference type="GO" id="GO:0015418">
    <property type="term" value="F:ABC-type quaternary ammonium compound transporting activity"/>
    <property type="evidence" value="ECO:0007669"/>
    <property type="project" value="UniProtKB-EC"/>
</dbReference>
<dbReference type="PROSITE" id="PS00211">
    <property type="entry name" value="ABC_TRANSPORTER_1"/>
    <property type="match status" value="1"/>
</dbReference>
<dbReference type="eggNOG" id="COG3842">
    <property type="taxonomic scope" value="Bacteria"/>
</dbReference>
<dbReference type="Gene3D" id="2.40.50.100">
    <property type="match status" value="1"/>
</dbReference>
<dbReference type="HOGENOM" id="CLU_000604_1_1_9"/>
<dbReference type="PANTHER" id="PTHR42781">
    <property type="entry name" value="SPERMIDINE/PUTRESCINE IMPORT ATP-BINDING PROTEIN POTA"/>
    <property type="match status" value="1"/>
</dbReference>
<dbReference type="InterPro" id="IPR013611">
    <property type="entry name" value="Transp-assoc_OB_typ2"/>
</dbReference>
<dbReference type="RefSeq" id="WP_012281932.1">
    <property type="nucleotide sequence ID" value="NC_010337.2"/>
</dbReference>
<dbReference type="InterPro" id="IPR003439">
    <property type="entry name" value="ABC_transporter-like_ATP-bd"/>
</dbReference>
<dbReference type="KEGG" id="hmo:HM1_1174"/>
<dbReference type="InterPro" id="IPR003593">
    <property type="entry name" value="AAA+_ATPase"/>
</dbReference>
<dbReference type="InterPro" id="IPR027417">
    <property type="entry name" value="P-loop_NTPase"/>
</dbReference>
<dbReference type="GO" id="GO:0005524">
    <property type="term" value="F:ATP binding"/>
    <property type="evidence" value="ECO:0007669"/>
    <property type="project" value="UniProtKB-KW"/>
</dbReference>
<dbReference type="GO" id="GO:0043190">
    <property type="term" value="C:ATP-binding cassette (ABC) transporter complex"/>
    <property type="evidence" value="ECO:0007669"/>
    <property type="project" value="InterPro"/>
</dbReference>
<dbReference type="SUPFAM" id="SSF52540">
    <property type="entry name" value="P-loop containing nucleoside triphosphate hydrolases"/>
    <property type="match status" value="1"/>
</dbReference>
<organism evidence="6 7">
    <name type="scientific">Heliobacterium modesticaldum (strain ATCC 51547 / Ice1)</name>
    <dbReference type="NCBI Taxonomy" id="498761"/>
    <lineage>
        <taxon>Bacteria</taxon>
        <taxon>Bacillati</taxon>
        <taxon>Bacillota</taxon>
        <taxon>Clostridia</taxon>
        <taxon>Eubacteriales</taxon>
        <taxon>Heliobacteriaceae</taxon>
        <taxon>Heliomicrobium</taxon>
    </lineage>
</organism>
<dbReference type="SMART" id="SM00382">
    <property type="entry name" value="AAA"/>
    <property type="match status" value="1"/>
</dbReference>
<evidence type="ECO:0000256" key="3">
    <source>
        <dbReference type="ARBA" id="ARBA00022840"/>
    </source>
</evidence>
<dbReference type="Pfam" id="PF08402">
    <property type="entry name" value="TOBE_2"/>
    <property type="match status" value="1"/>
</dbReference>
<accession>B0THG2</accession>
<dbReference type="FunFam" id="3.40.50.300:FF:000425">
    <property type="entry name" value="Probable ABC transporter, ATP-binding subunit"/>
    <property type="match status" value="1"/>
</dbReference>